<name>A0A2J6QVG7_HYAVF</name>
<gene>
    <name evidence="7" type="ORF">L207DRAFT_559187</name>
</gene>
<feature type="domain" description="Alcohol dehydrogenase-like N-terminal" evidence="6">
    <location>
        <begin position="36"/>
        <end position="124"/>
    </location>
</feature>
<evidence type="ECO:0000259" key="6">
    <source>
        <dbReference type="Pfam" id="PF08240"/>
    </source>
</evidence>
<keyword evidence="8" id="KW-1185">Reference proteome</keyword>
<dbReference type="InterPro" id="IPR013154">
    <property type="entry name" value="ADH-like_N"/>
</dbReference>
<keyword evidence="4" id="KW-0862">Zinc</keyword>
<dbReference type="Gene3D" id="3.90.180.10">
    <property type="entry name" value="Medium-chain alcohol dehydrogenases, catalytic domain"/>
    <property type="match status" value="1"/>
</dbReference>
<dbReference type="EMBL" id="KZ613968">
    <property type="protein sequence ID" value="PMD30264.1"/>
    <property type="molecule type" value="Genomic_DNA"/>
</dbReference>
<dbReference type="InterPro" id="IPR036291">
    <property type="entry name" value="NAD(P)-bd_dom_sf"/>
</dbReference>
<dbReference type="PANTHER" id="PTHR43350:SF17">
    <property type="entry name" value="NAD-DEPENDENT ALCOHOL DEHYDROGENASE"/>
    <property type="match status" value="1"/>
</dbReference>
<evidence type="ECO:0000256" key="3">
    <source>
        <dbReference type="ARBA" id="ARBA00022723"/>
    </source>
</evidence>
<sequence>MKALILHGLHDLRLDRVSKPRAGPGSPEIIDGTRQHRLTFPLVFGTCCVGRIEEAGPDVTFLQPGTLVFCDYNVRLRDAPEQRIVLGYYGGQTIQEQNISSNYWRDGCFAEYVRFPTENVHPLDEMSLERNGITPNQLCELASIIPAMGAVNSIGITAGKTVLVLPATGFFSSTAIVAALALGARIVAGSRSKEKLEALVKHFGVDGKRITPVVLTGDVSVDTAALRAATPGGRGADAYIDYSPAAAAKTTHIEAGFLALKRYERCCFAGIILDRVPIPYAVIMSQCLTIRGQWAHDRSDVIRAIKLIELGDLKLRKSIAQAFSLEDYAIAMKSAVAESGGWEKMSIFSIS</sequence>
<dbReference type="STRING" id="1149755.A0A2J6QVG7"/>
<comment type="similarity">
    <text evidence="2">Belongs to the zinc-containing alcohol dehydrogenase family.</text>
</comment>
<evidence type="ECO:0000313" key="8">
    <source>
        <dbReference type="Proteomes" id="UP000235786"/>
    </source>
</evidence>
<dbReference type="InterPro" id="IPR011032">
    <property type="entry name" value="GroES-like_sf"/>
</dbReference>
<evidence type="ECO:0000256" key="5">
    <source>
        <dbReference type="ARBA" id="ARBA00023002"/>
    </source>
</evidence>
<reference evidence="7 8" key="1">
    <citation type="submission" date="2016-04" db="EMBL/GenBank/DDBJ databases">
        <title>A degradative enzymes factory behind the ericoid mycorrhizal symbiosis.</title>
        <authorList>
            <consortium name="DOE Joint Genome Institute"/>
            <person name="Martino E."/>
            <person name="Morin E."/>
            <person name="Grelet G."/>
            <person name="Kuo A."/>
            <person name="Kohler A."/>
            <person name="Daghino S."/>
            <person name="Barry K."/>
            <person name="Choi C."/>
            <person name="Cichocki N."/>
            <person name="Clum A."/>
            <person name="Copeland A."/>
            <person name="Hainaut M."/>
            <person name="Haridas S."/>
            <person name="Labutti K."/>
            <person name="Lindquist E."/>
            <person name="Lipzen A."/>
            <person name="Khouja H.-R."/>
            <person name="Murat C."/>
            <person name="Ohm R."/>
            <person name="Olson A."/>
            <person name="Spatafora J."/>
            <person name="Veneault-Fourrey C."/>
            <person name="Henrissat B."/>
            <person name="Grigoriev I."/>
            <person name="Martin F."/>
            <person name="Perotto S."/>
        </authorList>
    </citation>
    <scope>NUCLEOTIDE SEQUENCE [LARGE SCALE GENOMIC DNA]</scope>
    <source>
        <strain evidence="7 8">F</strain>
    </source>
</reference>
<dbReference type="Gene3D" id="3.40.50.720">
    <property type="entry name" value="NAD(P)-binding Rossmann-like Domain"/>
    <property type="match status" value="1"/>
</dbReference>
<dbReference type="Pfam" id="PF08240">
    <property type="entry name" value="ADH_N"/>
    <property type="match status" value="1"/>
</dbReference>
<accession>A0A2J6QVG7</accession>
<dbReference type="PANTHER" id="PTHR43350">
    <property type="entry name" value="NAD-DEPENDENT ALCOHOL DEHYDROGENASE"/>
    <property type="match status" value="1"/>
</dbReference>
<dbReference type="AlphaFoldDB" id="A0A2J6QVG7"/>
<comment type="cofactor">
    <cofactor evidence="1">
        <name>Zn(2+)</name>
        <dbReference type="ChEBI" id="CHEBI:29105"/>
    </cofactor>
</comment>
<dbReference type="Proteomes" id="UP000235786">
    <property type="component" value="Unassembled WGS sequence"/>
</dbReference>
<evidence type="ECO:0000256" key="4">
    <source>
        <dbReference type="ARBA" id="ARBA00022833"/>
    </source>
</evidence>
<protein>
    <submittedName>
        <fullName evidence="7">Putative isopropanol dehydrogenase</fullName>
    </submittedName>
</protein>
<organism evidence="7 8">
    <name type="scientific">Hyaloscypha variabilis (strain UAMH 11265 / GT02V1 / F)</name>
    <name type="common">Meliniomyces variabilis</name>
    <dbReference type="NCBI Taxonomy" id="1149755"/>
    <lineage>
        <taxon>Eukaryota</taxon>
        <taxon>Fungi</taxon>
        <taxon>Dikarya</taxon>
        <taxon>Ascomycota</taxon>
        <taxon>Pezizomycotina</taxon>
        <taxon>Leotiomycetes</taxon>
        <taxon>Helotiales</taxon>
        <taxon>Hyaloscyphaceae</taxon>
        <taxon>Hyaloscypha</taxon>
        <taxon>Hyaloscypha variabilis</taxon>
    </lineage>
</organism>
<keyword evidence="5" id="KW-0560">Oxidoreductase</keyword>
<dbReference type="CDD" id="cd05188">
    <property type="entry name" value="MDR"/>
    <property type="match status" value="1"/>
</dbReference>
<dbReference type="OrthoDB" id="5407715at2759"/>
<keyword evidence="3" id="KW-0479">Metal-binding</keyword>
<proteinExistence type="inferred from homology"/>
<dbReference type="GO" id="GO:0046872">
    <property type="term" value="F:metal ion binding"/>
    <property type="evidence" value="ECO:0007669"/>
    <property type="project" value="UniProtKB-KW"/>
</dbReference>
<dbReference type="SUPFAM" id="SSF51735">
    <property type="entry name" value="NAD(P)-binding Rossmann-fold domains"/>
    <property type="match status" value="1"/>
</dbReference>
<evidence type="ECO:0000256" key="2">
    <source>
        <dbReference type="ARBA" id="ARBA00008072"/>
    </source>
</evidence>
<dbReference type="SUPFAM" id="SSF50129">
    <property type="entry name" value="GroES-like"/>
    <property type="match status" value="1"/>
</dbReference>
<evidence type="ECO:0000313" key="7">
    <source>
        <dbReference type="EMBL" id="PMD30264.1"/>
    </source>
</evidence>
<evidence type="ECO:0000256" key="1">
    <source>
        <dbReference type="ARBA" id="ARBA00001947"/>
    </source>
</evidence>
<dbReference type="GO" id="GO:0016491">
    <property type="term" value="F:oxidoreductase activity"/>
    <property type="evidence" value="ECO:0007669"/>
    <property type="project" value="UniProtKB-KW"/>
</dbReference>